<dbReference type="Proteomes" id="UP000003111">
    <property type="component" value="Unassembled WGS sequence"/>
</dbReference>
<dbReference type="InterPro" id="IPR052964">
    <property type="entry name" value="Sporulation_signal_mat"/>
</dbReference>
<dbReference type="InterPro" id="IPR053934">
    <property type="entry name" value="HTTM_dom"/>
</dbReference>
<evidence type="ECO:0000259" key="6">
    <source>
        <dbReference type="SMART" id="SM00752"/>
    </source>
</evidence>
<dbReference type="GO" id="GO:0012505">
    <property type="term" value="C:endomembrane system"/>
    <property type="evidence" value="ECO:0007669"/>
    <property type="project" value="UniProtKB-SubCell"/>
</dbReference>
<dbReference type="SMART" id="SM00752">
    <property type="entry name" value="HTTM"/>
    <property type="match status" value="1"/>
</dbReference>
<feature type="transmembrane region" description="Helical" evidence="5">
    <location>
        <begin position="271"/>
        <end position="304"/>
    </location>
</feature>
<feature type="transmembrane region" description="Helical" evidence="5">
    <location>
        <begin position="30"/>
        <end position="52"/>
    </location>
</feature>
<organism evidence="7 8">
    <name type="scientific">Aeromicrobium marinum DSM 15272</name>
    <dbReference type="NCBI Taxonomy" id="585531"/>
    <lineage>
        <taxon>Bacteria</taxon>
        <taxon>Bacillati</taxon>
        <taxon>Actinomycetota</taxon>
        <taxon>Actinomycetes</taxon>
        <taxon>Propionibacteriales</taxon>
        <taxon>Nocardioidaceae</taxon>
        <taxon>Aeromicrobium</taxon>
    </lineage>
</organism>
<keyword evidence="2 5" id="KW-0812">Transmembrane</keyword>
<evidence type="ECO:0000256" key="4">
    <source>
        <dbReference type="ARBA" id="ARBA00023136"/>
    </source>
</evidence>
<evidence type="ECO:0000256" key="5">
    <source>
        <dbReference type="SAM" id="Phobius"/>
    </source>
</evidence>
<sequence>MNAWWALLDLLTRLREGAEEWLFTERHASFALALCRIGLGLSVLGVLVVNFGDRALWVGEASVWADPARDVSDFPELALMRDASDDVVTLVYGATLLASAALVAGWRTRAANLVTLVGFIAIVGQNPMVGSPSDNAVRLSLLWLLLTHAGAELSLDSRRVARSEARGRDWSAEAALPPWLFTGLHNIGLLGLLVQTVLLYTTAGLDKIARSVWRQGEALYATTQLPEFRPLPWLSDLVSASPVVLAVLTYTVLVVQLFFAPLLLTRTSRIIVGVLAIGTNVFFAVVFGSVTASLAIIAVTLLVVPEDVLDRWFWWWVDLVSPVTDRLSPVTDAVTDRAYTLVDVGTDARARVRDWVRHDLLRR</sequence>
<evidence type="ECO:0000256" key="1">
    <source>
        <dbReference type="ARBA" id="ARBA00004127"/>
    </source>
</evidence>
<dbReference type="EMBL" id="ACLF03000004">
    <property type="protein sequence ID" value="EFQ83612.1"/>
    <property type="molecule type" value="Genomic_DNA"/>
</dbReference>
<evidence type="ECO:0000256" key="2">
    <source>
        <dbReference type="ARBA" id="ARBA00022692"/>
    </source>
</evidence>
<name>E2SB66_9ACTN</name>
<feature type="domain" description="HTTM-like" evidence="6">
    <location>
        <begin position="25"/>
        <end position="308"/>
    </location>
</feature>
<feature type="transmembrane region" description="Helical" evidence="5">
    <location>
        <begin position="176"/>
        <end position="200"/>
    </location>
</feature>
<gene>
    <name evidence="7" type="ORF">HMPREF0063_11275</name>
</gene>
<keyword evidence="4 5" id="KW-0472">Membrane</keyword>
<protein>
    <recommendedName>
        <fullName evidence="6">HTTM-like domain-containing protein</fullName>
    </recommendedName>
</protein>
<feature type="transmembrane region" description="Helical" evidence="5">
    <location>
        <begin position="87"/>
        <end position="106"/>
    </location>
</feature>
<evidence type="ECO:0000313" key="7">
    <source>
        <dbReference type="EMBL" id="EFQ83612.1"/>
    </source>
</evidence>
<feature type="transmembrane region" description="Helical" evidence="5">
    <location>
        <begin position="243"/>
        <end position="264"/>
    </location>
</feature>
<evidence type="ECO:0000313" key="8">
    <source>
        <dbReference type="Proteomes" id="UP000003111"/>
    </source>
</evidence>
<dbReference type="AlphaFoldDB" id="E2SB66"/>
<keyword evidence="3 5" id="KW-1133">Transmembrane helix</keyword>
<dbReference type="eggNOG" id="COG3011">
    <property type="taxonomic scope" value="Bacteria"/>
</dbReference>
<dbReference type="STRING" id="585531.HMPREF0063_11275"/>
<dbReference type="PANTHER" id="PTHR39535:SF2">
    <property type="entry name" value="HTTM DOMAIN-CONTAINING PROTEIN"/>
    <property type="match status" value="1"/>
</dbReference>
<dbReference type="InterPro" id="IPR011020">
    <property type="entry name" value="HTTM-like"/>
</dbReference>
<keyword evidence="8" id="KW-1185">Reference proteome</keyword>
<dbReference type="RefSeq" id="WP_007078296.1">
    <property type="nucleotide sequence ID" value="NZ_CM001024.1"/>
</dbReference>
<dbReference type="Pfam" id="PF05090">
    <property type="entry name" value="HTTM"/>
    <property type="match status" value="1"/>
</dbReference>
<comment type="subcellular location">
    <subcellularLocation>
        <location evidence="1">Endomembrane system</location>
        <topology evidence="1">Multi-pass membrane protein</topology>
    </subcellularLocation>
</comment>
<proteinExistence type="predicted"/>
<dbReference type="PANTHER" id="PTHR39535">
    <property type="entry name" value="SPORULATION-DELAYING PROTEIN SDPB"/>
    <property type="match status" value="1"/>
</dbReference>
<comment type="caution">
    <text evidence="7">The sequence shown here is derived from an EMBL/GenBank/DDBJ whole genome shotgun (WGS) entry which is preliminary data.</text>
</comment>
<reference evidence="7" key="1">
    <citation type="submission" date="2010-08" db="EMBL/GenBank/DDBJ databases">
        <authorList>
            <person name="Muzny D."/>
            <person name="Qin X."/>
            <person name="Buhay C."/>
            <person name="Dugan-Rocha S."/>
            <person name="Ding Y."/>
            <person name="Chen G."/>
            <person name="Hawes A."/>
            <person name="Holder M."/>
            <person name="Jhangiani S."/>
            <person name="Johnson A."/>
            <person name="Khan Z."/>
            <person name="Li Z."/>
            <person name="Liu W."/>
            <person name="Liu X."/>
            <person name="Perez L."/>
            <person name="Shen H."/>
            <person name="Wang Q."/>
            <person name="Watt J."/>
            <person name="Xi L."/>
            <person name="Xin Y."/>
            <person name="Zhou J."/>
            <person name="Deng J."/>
            <person name="Jiang H."/>
            <person name="Liu Y."/>
            <person name="Qu J."/>
            <person name="Song X.-Z."/>
            <person name="Zhang L."/>
            <person name="Villasana D."/>
            <person name="Johnson A."/>
            <person name="Liu J."/>
            <person name="Liyanage D."/>
            <person name="Lorensuhewa L."/>
            <person name="Robinson T."/>
            <person name="Song A."/>
            <person name="Song B.-B."/>
            <person name="Dinh H."/>
            <person name="Thornton R."/>
            <person name="Coyle M."/>
            <person name="Francisco L."/>
            <person name="Jackson L."/>
            <person name="Javaid M."/>
            <person name="Korchina V."/>
            <person name="Kovar C."/>
            <person name="Mata R."/>
            <person name="Mathew T."/>
            <person name="Ngo R."/>
            <person name="Nguyen L."/>
            <person name="Nguyen N."/>
            <person name="Okwuonu G."/>
            <person name="Ongeri F."/>
            <person name="Pham C."/>
            <person name="Simmons D."/>
            <person name="Wilczek-Boney K."/>
            <person name="Hale W."/>
            <person name="Jakkamsetti A."/>
            <person name="Pham P."/>
            <person name="Ruth R."/>
            <person name="San Lucas F."/>
            <person name="Warren J."/>
            <person name="Zhang J."/>
            <person name="Zhao Z."/>
            <person name="Zhou C."/>
            <person name="Zhu D."/>
            <person name="Lee S."/>
            <person name="Bess C."/>
            <person name="Blankenburg K."/>
            <person name="Forbes L."/>
            <person name="Fu Q."/>
            <person name="Gubbala S."/>
            <person name="Hirani K."/>
            <person name="Jayaseelan J.C."/>
            <person name="Lara F."/>
            <person name="Munidasa M."/>
            <person name="Palculict T."/>
            <person name="Patil S."/>
            <person name="Pu L.-L."/>
            <person name="Saada N."/>
            <person name="Tang L."/>
            <person name="Weissenberger G."/>
            <person name="Zhu Y."/>
            <person name="Hemphill L."/>
            <person name="Shang Y."/>
            <person name="Youmans B."/>
            <person name="Ayvaz T."/>
            <person name="Ross M."/>
            <person name="Santibanez J."/>
            <person name="Aqrawi P."/>
            <person name="Gross S."/>
            <person name="Joshi V."/>
            <person name="Fowler G."/>
            <person name="Nazareth L."/>
            <person name="Reid J."/>
            <person name="Worley K."/>
            <person name="Petrosino J."/>
            <person name="Highlander S."/>
            <person name="Gibbs R."/>
        </authorList>
    </citation>
    <scope>NUCLEOTIDE SEQUENCE [LARGE SCALE GENOMIC DNA]</scope>
    <source>
        <strain evidence="7">DSM 15272</strain>
    </source>
</reference>
<dbReference type="HOGENOM" id="CLU_762142_0_0_11"/>
<accession>E2SB66</accession>
<evidence type="ECO:0000256" key="3">
    <source>
        <dbReference type="ARBA" id="ARBA00022989"/>
    </source>
</evidence>